<dbReference type="OrthoDB" id="3267672at2759"/>
<protein>
    <submittedName>
        <fullName evidence="2">Uncharacterized protein</fullName>
    </submittedName>
</protein>
<feature type="compositionally biased region" description="Polar residues" evidence="1">
    <location>
        <begin position="63"/>
        <end position="75"/>
    </location>
</feature>
<comment type="caution">
    <text evidence="2">The sequence shown here is derived from an EMBL/GenBank/DDBJ whole genome shotgun (WGS) entry which is preliminary data.</text>
</comment>
<sequence length="698" mass="79436">SSSTNLGKRKARVPPPQDASIIEISSDDDTAVPDARDKFGDSNPKSDSFPPAKRIKLEDVPAPSSSSKGDNTTEIANGREELSTKDTVAVGTSKKRSKRVFLHEKIDRKSGKKVTRSLWVQHIKDLDDIPAQWDVTRELTAYVVDLTDNDKFDLDKKSIIQWIRHEVRSSCLLHVSVGLRFFFGKCQCSLTGNSGHSRGEVYVEAGILSEEKVWCRRGEYTCNGIKACEYIDKTLLDGFEGWEFDRDELRPFWTAELDAHEVEASNMDAGLLRCVDLDSKELKLLMDAYIRFYLTAKNTKCKIKCDGKAVVRKIPAERPNFGNRSHFIGCSKFKKSDERGSHRSLQIPINLDEAAVVSLFENNGKIKHKDEVELHSSCSVVVHPRSHKTECPFTHVVDKQASTGRIDFYKDPCPSRLLIFEPVDNDECGRKALVVPENPHNHPRHLHAKPTLADKELLQKVAAASGKPHITPKELRTSSTTNEILKGRTWEEAFPCMTDNQRLRRWIRALDKTRYPEGLGWKGVQHEFENVESFKPMHERYIHSVISKSDGVRLIVTMHPELVKHIHSVSYLVIDYTFKRIKGDLNEWAVVSMLERYQTRIQFASLYCNKADRSTFKLLVSEFFETIERVTGKKLEFFLFNRDAKLLCLIFDAEAAQMQGCGDVLLSMNISEVSGVTTRDPLLMIQHLAKTCVEHFNR</sequence>
<dbReference type="AlphaFoldDB" id="A0A409Y518"/>
<gene>
    <name evidence="2" type="ORF">CVT26_003262</name>
</gene>
<accession>A0A409Y518</accession>
<organism evidence="2 3">
    <name type="scientific">Gymnopilus dilepis</name>
    <dbReference type="NCBI Taxonomy" id="231916"/>
    <lineage>
        <taxon>Eukaryota</taxon>
        <taxon>Fungi</taxon>
        <taxon>Dikarya</taxon>
        <taxon>Basidiomycota</taxon>
        <taxon>Agaricomycotina</taxon>
        <taxon>Agaricomycetes</taxon>
        <taxon>Agaricomycetidae</taxon>
        <taxon>Agaricales</taxon>
        <taxon>Agaricineae</taxon>
        <taxon>Hymenogastraceae</taxon>
        <taxon>Gymnopilus</taxon>
    </lineage>
</organism>
<evidence type="ECO:0000313" key="2">
    <source>
        <dbReference type="EMBL" id="PPQ98092.1"/>
    </source>
</evidence>
<evidence type="ECO:0000256" key="1">
    <source>
        <dbReference type="SAM" id="MobiDB-lite"/>
    </source>
</evidence>
<reference evidence="2 3" key="1">
    <citation type="journal article" date="2018" name="Evol. Lett.">
        <title>Horizontal gene cluster transfer increased hallucinogenic mushroom diversity.</title>
        <authorList>
            <person name="Reynolds H.T."/>
            <person name="Vijayakumar V."/>
            <person name="Gluck-Thaler E."/>
            <person name="Korotkin H.B."/>
            <person name="Matheny P.B."/>
            <person name="Slot J.C."/>
        </authorList>
    </citation>
    <scope>NUCLEOTIDE SEQUENCE [LARGE SCALE GENOMIC DNA]</scope>
    <source>
        <strain evidence="2 3">SRW20</strain>
    </source>
</reference>
<feature type="region of interest" description="Disordered" evidence="1">
    <location>
        <begin position="1"/>
        <end position="89"/>
    </location>
</feature>
<evidence type="ECO:0000313" key="3">
    <source>
        <dbReference type="Proteomes" id="UP000284706"/>
    </source>
</evidence>
<keyword evidence="3" id="KW-1185">Reference proteome</keyword>
<name>A0A409Y518_9AGAR</name>
<dbReference type="EMBL" id="NHYE01001148">
    <property type="protein sequence ID" value="PPQ98092.1"/>
    <property type="molecule type" value="Genomic_DNA"/>
</dbReference>
<feature type="non-terminal residue" evidence="2">
    <location>
        <position position="1"/>
    </location>
</feature>
<proteinExistence type="predicted"/>
<dbReference type="Proteomes" id="UP000284706">
    <property type="component" value="Unassembled WGS sequence"/>
</dbReference>
<dbReference type="InParanoid" id="A0A409Y518"/>